<sequence length="73" mass="8364">MTPRELQTKWAISRTLLPAILGKGYRRIDDYLAGSCEIPDSVRSQCWLIDFYLSHGGSVPDFIKLQIRNYCAD</sequence>
<gene>
    <name evidence="1" type="ORF">KME60_13490</name>
</gene>
<protein>
    <submittedName>
        <fullName evidence="1">Uncharacterized protein</fullName>
    </submittedName>
</protein>
<reference evidence="1" key="2">
    <citation type="journal article" date="2022" name="Microbiol. Resour. Announc.">
        <title>Metagenome Sequencing to Explore Phylogenomics of Terrestrial Cyanobacteria.</title>
        <authorList>
            <person name="Ward R.D."/>
            <person name="Stajich J.E."/>
            <person name="Johansen J.R."/>
            <person name="Huntemann M."/>
            <person name="Clum A."/>
            <person name="Foster B."/>
            <person name="Foster B."/>
            <person name="Roux S."/>
            <person name="Palaniappan K."/>
            <person name="Varghese N."/>
            <person name="Mukherjee S."/>
            <person name="Reddy T.B.K."/>
            <person name="Daum C."/>
            <person name="Copeland A."/>
            <person name="Chen I.A."/>
            <person name="Ivanova N.N."/>
            <person name="Kyrpides N.C."/>
            <person name="Shapiro N."/>
            <person name="Eloe-Fadrosh E.A."/>
            <person name="Pietrasiak N."/>
        </authorList>
    </citation>
    <scope>NUCLEOTIDE SEQUENCE</scope>
    <source>
        <strain evidence="1">GSE-NOS-MK-12-04C</strain>
    </source>
</reference>
<proteinExistence type="predicted"/>
<dbReference type="Proteomes" id="UP000729701">
    <property type="component" value="Unassembled WGS sequence"/>
</dbReference>
<accession>A0A951QLV8</accession>
<dbReference type="AlphaFoldDB" id="A0A951QLV8"/>
<dbReference type="EMBL" id="JAHHGZ010000012">
    <property type="protein sequence ID" value="MBW4668402.1"/>
    <property type="molecule type" value="Genomic_DNA"/>
</dbReference>
<evidence type="ECO:0000313" key="1">
    <source>
        <dbReference type="EMBL" id="MBW4668402.1"/>
    </source>
</evidence>
<reference evidence="1" key="1">
    <citation type="submission" date="2021-05" db="EMBL/GenBank/DDBJ databases">
        <authorList>
            <person name="Pietrasiak N."/>
            <person name="Ward R."/>
            <person name="Stajich J.E."/>
            <person name="Kurbessoian T."/>
        </authorList>
    </citation>
    <scope>NUCLEOTIDE SEQUENCE</scope>
    <source>
        <strain evidence="1">GSE-NOS-MK-12-04C</strain>
    </source>
</reference>
<comment type="caution">
    <text evidence="1">The sequence shown here is derived from an EMBL/GenBank/DDBJ whole genome shotgun (WGS) entry which is preliminary data.</text>
</comment>
<evidence type="ECO:0000313" key="2">
    <source>
        <dbReference type="Proteomes" id="UP000729701"/>
    </source>
</evidence>
<name>A0A951QLV8_9CYAN</name>
<organism evidence="1 2">
    <name type="scientific">Cyanomargarita calcarea GSE-NOS-MK-12-04C</name>
    <dbReference type="NCBI Taxonomy" id="2839659"/>
    <lineage>
        <taxon>Bacteria</taxon>
        <taxon>Bacillati</taxon>
        <taxon>Cyanobacteriota</taxon>
        <taxon>Cyanophyceae</taxon>
        <taxon>Nostocales</taxon>
        <taxon>Cyanomargaritaceae</taxon>
        <taxon>Cyanomargarita</taxon>
    </lineage>
</organism>